<proteinExistence type="predicted"/>
<keyword evidence="1" id="KW-0812">Transmembrane</keyword>
<gene>
    <name evidence="3" type="ORF">HXX02_06175</name>
</gene>
<comment type="caution">
    <text evidence="3">The sequence shown here is derived from an EMBL/GenBank/DDBJ whole genome shotgun (WGS) entry which is preliminary data.</text>
</comment>
<dbReference type="PROSITE" id="PS50206">
    <property type="entry name" value="RHODANESE_3"/>
    <property type="match status" value="1"/>
</dbReference>
<feature type="transmembrane region" description="Helical" evidence="1">
    <location>
        <begin position="6"/>
        <end position="25"/>
    </location>
</feature>
<dbReference type="InterPro" id="IPR036873">
    <property type="entry name" value="Rhodanese-like_dom_sf"/>
</dbReference>
<reference evidence="3" key="1">
    <citation type="thesis" date="2020" institute="Technische Universitat Dresden" country="Dresden, Germany">
        <title>The Agarolytic System of Microbulbifer elongatus PORT2, Isolated from Batu Karas, Pangandaran West Java Indonesia.</title>
        <authorList>
            <person name="Anggraeni S.R."/>
        </authorList>
    </citation>
    <scope>NUCLEOTIDE SEQUENCE</scope>
    <source>
        <strain evidence="3">PORT2</strain>
    </source>
</reference>
<dbReference type="CDD" id="cd00158">
    <property type="entry name" value="RHOD"/>
    <property type="match status" value="1"/>
</dbReference>
<dbReference type="Pfam" id="PF00581">
    <property type="entry name" value="Rhodanese"/>
    <property type="match status" value="1"/>
</dbReference>
<dbReference type="Proteomes" id="UP001205566">
    <property type="component" value="Unassembled WGS sequence"/>
</dbReference>
<evidence type="ECO:0000259" key="2">
    <source>
        <dbReference type="PROSITE" id="PS50206"/>
    </source>
</evidence>
<keyword evidence="4" id="KW-1185">Reference proteome</keyword>
<evidence type="ECO:0000256" key="1">
    <source>
        <dbReference type="SAM" id="Phobius"/>
    </source>
</evidence>
<dbReference type="SUPFAM" id="SSF52821">
    <property type="entry name" value="Rhodanese/Cell cycle control phosphatase"/>
    <property type="match status" value="1"/>
</dbReference>
<keyword evidence="1" id="KW-0472">Membrane</keyword>
<feature type="domain" description="Rhodanese" evidence="2">
    <location>
        <begin position="46"/>
        <end position="135"/>
    </location>
</feature>
<dbReference type="SMART" id="SM00450">
    <property type="entry name" value="RHOD"/>
    <property type="match status" value="1"/>
</dbReference>
<dbReference type="RefSeq" id="WP_231759173.1">
    <property type="nucleotide sequence ID" value="NZ_CP088953.1"/>
</dbReference>
<dbReference type="InterPro" id="IPR001763">
    <property type="entry name" value="Rhodanese-like_dom"/>
</dbReference>
<dbReference type="Gene3D" id="3.40.250.10">
    <property type="entry name" value="Rhodanese-like domain"/>
    <property type="match status" value="1"/>
</dbReference>
<evidence type="ECO:0000313" key="4">
    <source>
        <dbReference type="Proteomes" id="UP001205566"/>
    </source>
</evidence>
<protein>
    <submittedName>
        <fullName evidence="3">Rhodanese-like domain-containing protein</fullName>
    </submittedName>
</protein>
<dbReference type="InterPro" id="IPR050229">
    <property type="entry name" value="GlpE_sulfurtransferase"/>
</dbReference>
<dbReference type="EMBL" id="JACASI010000015">
    <property type="protein sequence ID" value="MCQ3829023.1"/>
    <property type="molecule type" value="Genomic_DNA"/>
</dbReference>
<sequence length="138" mass="15075">MDFFVFISEQWLLVSVLVALIYTLAITERIKAGKPASAHAATQLINSDGARVVDLRDRSDFTAGHIVDAIHIPHGEIEGRMGELAPYKEKTIILADKMGQHAGPAGRLLKKAGYNVRRLEGGMSEWANQKLPLVKGKG</sequence>
<name>A0ABT1NYW3_9GAMM</name>
<keyword evidence="1" id="KW-1133">Transmembrane helix</keyword>
<dbReference type="PANTHER" id="PTHR43031">
    <property type="entry name" value="FAD-DEPENDENT OXIDOREDUCTASE"/>
    <property type="match status" value="1"/>
</dbReference>
<accession>A0ABT1NYW3</accession>
<evidence type="ECO:0000313" key="3">
    <source>
        <dbReference type="EMBL" id="MCQ3829023.1"/>
    </source>
</evidence>
<organism evidence="3 4">
    <name type="scientific">Microbulbifer elongatus</name>
    <dbReference type="NCBI Taxonomy" id="86173"/>
    <lineage>
        <taxon>Bacteria</taxon>
        <taxon>Pseudomonadati</taxon>
        <taxon>Pseudomonadota</taxon>
        <taxon>Gammaproteobacteria</taxon>
        <taxon>Cellvibrionales</taxon>
        <taxon>Microbulbiferaceae</taxon>
        <taxon>Microbulbifer</taxon>
    </lineage>
</organism>
<dbReference type="PANTHER" id="PTHR43031:SF18">
    <property type="entry name" value="RHODANESE-RELATED SULFURTRANSFERASES"/>
    <property type="match status" value="1"/>
</dbReference>